<keyword evidence="3" id="KW-0067">ATP-binding</keyword>
<evidence type="ECO:0008006" key="8">
    <source>
        <dbReference type="Google" id="ProtNLM"/>
    </source>
</evidence>
<dbReference type="PROSITE" id="PS51221">
    <property type="entry name" value="TTL"/>
    <property type="match status" value="1"/>
</dbReference>
<feature type="compositionally biased region" description="Polar residues" evidence="4">
    <location>
        <begin position="394"/>
        <end position="410"/>
    </location>
</feature>
<dbReference type="EMBL" id="KB301969">
    <property type="protein sequence ID" value="ELU04904.1"/>
    <property type="molecule type" value="Genomic_DNA"/>
</dbReference>
<evidence type="ECO:0000256" key="4">
    <source>
        <dbReference type="SAM" id="MobiDB-lite"/>
    </source>
</evidence>
<dbReference type="GO" id="GO:0000226">
    <property type="term" value="P:microtubule cytoskeleton organization"/>
    <property type="evidence" value="ECO:0007669"/>
    <property type="project" value="TreeGrafter"/>
</dbReference>
<dbReference type="GO" id="GO:0005524">
    <property type="term" value="F:ATP binding"/>
    <property type="evidence" value="ECO:0007669"/>
    <property type="project" value="UniProtKB-KW"/>
</dbReference>
<keyword evidence="7" id="KW-1185">Reference proteome</keyword>
<dbReference type="EMBL" id="AMQN01008008">
    <property type="status" value="NOT_ANNOTATED_CDS"/>
    <property type="molecule type" value="Genomic_DNA"/>
</dbReference>
<gene>
    <name evidence="5" type="ORF">CAPTEDRAFT_72974</name>
</gene>
<dbReference type="OrthoDB" id="277439at2759"/>
<protein>
    <recommendedName>
        <fullName evidence="8">Tubulin--tyrosine ligase-like protein 9</fullName>
    </recommendedName>
</protein>
<dbReference type="STRING" id="283909.R7UEE0"/>
<reference evidence="5 7" key="2">
    <citation type="journal article" date="2013" name="Nature">
        <title>Insights into bilaterian evolution from three spiralian genomes.</title>
        <authorList>
            <person name="Simakov O."/>
            <person name="Marletaz F."/>
            <person name="Cho S.J."/>
            <person name="Edsinger-Gonzales E."/>
            <person name="Havlak P."/>
            <person name="Hellsten U."/>
            <person name="Kuo D.H."/>
            <person name="Larsson T."/>
            <person name="Lv J."/>
            <person name="Arendt D."/>
            <person name="Savage R."/>
            <person name="Osoegawa K."/>
            <person name="de Jong P."/>
            <person name="Grimwood J."/>
            <person name="Chapman J.A."/>
            <person name="Shapiro H."/>
            <person name="Aerts A."/>
            <person name="Otillar R.P."/>
            <person name="Terry A.Y."/>
            <person name="Boore J.L."/>
            <person name="Grigoriev I.V."/>
            <person name="Lindberg D.R."/>
            <person name="Seaver E.C."/>
            <person name="Weisblat D.A."/>
            <person name="Putnam N.H."/>
            <person name="Rokhsar D.S."/>
        </authorList>
    </citation>
    <scope>NUCLEOTIDE SEQUENCE</scope>
    <source>
        <strain evidence="5 7">I ESC-2004</strain>
    </source>
</reference>
<reference evidence="6" key="3">
    <citation type="submission" date="2015-06" db="UniProtKB">
        <authorList>
            <consortium name="EnsemblMetazoa"/>
        </authorList>
    </citation>
    <scope>IDENTIFICATION</scope>
</reference>
<proteinExistence type="predicted"/>
<evidence type="ECO:0000313" key="7">
    <source>
        <dbReference type="Proteomes" id="UP000014760"/>
    </source>
</evidence>
<dbReference type="InterPro" id="IPR004344">
    <property type="entry name" value="TTL/TTLL_fam"/>
</dbReference>
<feature type="non-terminal residue" evidence="5">
    <location>
        <position position="1"/>
    </location>
</feature>
<evidence type="ECO:0000256" key="2">
    <source>
        <dbReference type="ARBA" id="ARBA00022741"/>
    </source>
</evidence>
<evidence type="ECO:0000256" key="1">
    <source>
        <dbReference type="ARBA" id="ARBA00022598"/>
    </source>
</evidence>
<dbReference type="PANTHER" id="PTHR12241">
    <property type="entry name" value="TUBULIN POLYGLUTAMYLASE"/>
    <property type="match status" value="1"/>
</dbReference>
<keyword evidence="1" id="KW-0436">Ligase</keyword>
<dbReference type="GO" id="GO:0036064">
    <property type="term" value="C:ciliary basal body"/>
    <property type="evidence" value="ECO:0007669"/>
    <property type="project" value="TreeGrafter"/>
</dbReference>
<dbReference type="AlphaFoldDB" id="R7UEE0"/>
<reference evidence="7" key="1">
    <citation type="submission" date="2012-12" db="EMBL/GenBank/DDBJ databases">
        <authorList>
            <person name="Hellsten U."/>
            <person name="Grimwood J."/>
            <person name="Chapman J.A."/>
            <person name="Shapiro H."/>
            <person name="Aerts A."/>
            <person name="Otillar R.P."/>
            <person name="Terry A.Y."/>
            <person name="Boore J.L."/>
            <person name="Simakov O."/>
            <person name="Marletaz F."/>
            <person name="Cho S.-J."/>
            <person name="Edsinger-Gonzales E."/>
            <person name="Havlak P."/>
            <person name="Kuo D.-H."/>
            <person name="Larsson T."/>
            <person name="Lv J."/>
            <person name="Arendt D."/>
            <person name="Savage R."/>
            <person name="Osoegawa K."/>
            <person name="de Jong P."/>
            <person name="Lindberg D.R."/>
            <person name="Seaver E.C."/>
            <person name="Weisblat D.A."/>
            <person name="Putnam N.H."/>
            <person name="Grigoriev I.V."/>
            <person name="Rokhsar D.S."/>
        </authorList>
    </citation>
    <scope>NUCLEOTIDE SEQUENCE</scope>
    <source>
        <strain evidence="7">I ESC-2004</strain>
    </source>
</reference>
<evidence type="ECO:0000313" key="5">
    <source>
        <dbReference type="EMBL" id="ELU04904.1"/>
    </source>
</evidence>
<name>R7UEE0_CAPTE</name>
<feature type="region of interest" description="Disordered" evidence="4">
    <location>
        <begin position="387"/>
        <end position="479"/>
    </location>
</feature>
<accession>R7UEE0</accession>
<feature type="non-terminal residue" evidence="5">
    <location>
        <position position="519"/>
    </location>
</feature>
<keyword evidence="2" id="KW-0547">Nucleotide-binding</keyword>
<dbReference type="HOGENOM" id="CLU_010131_9_0_1"/>
<dbReference type="Pfam" id="PF03133">
    <property type="entry name" value="TTL"/>
    <property type="match status" value="1"/>
</dbReference>
<dbReference type="Proteomes" id="UP000014760">
    <property type="component" value="Unassembled WGS sequence"/>
</dbReference>
<feature type="compositionally biased region" description="Polar residues" evidence="4">
    <location>
        <begin position="441"/>
        <end position="460"/>
    </location>
</feature>
<dbReference type="Gene3D" id="3.30.470.20">
    <property type="entry name" value="ATP-grasp fold, B domain"/>
    <property type="match status" value="1"/>
</dbReference>
<evidence type="ECO:0000313" key="6">
    <source>
        <dbReference type="EnsemblMetazoa" id="CapteP72974"/>
    </source>
</evidence>
<dbReference type="EnsemblMetazoa" id="CapteT72974">
    <property type="protein sequence ID" value="CapteP72974"/>
    <property type="gene ID" value="CapteG72974"/>
</dbReference>
<evidence type="ECO:0000256" key="3">
    <source>
        <dbReference type="ARBA" id="ARBA00022840"/>
    </source>
</evidence>
<dbReference type="GO" id="GO:0015631">
    <property type="term" value="F:tubulin binding"/>
    <property type="evidence" value="ECO:0007669"/>
    <property type="project" value="TreeGrafter"/>
</dbReference>
<sequence>LIFRLNDGPGPELLRHVFLERGWQEFDEDEHDEQDWNLWWRSSRFRNSDYEQLQGWQRLNHHPKCTAITKKDALARNMKRMKAVHGAGIYNFSPMAFNLPNDYTKFVGHCSKLKEKDPYRQFTWICKPADLSRGRGIFLFKDLSELQYDCNAVVQQYISNPLLISGYKFDLRIYVLVPSFHPLVVYIYDEGLARFGTEKFDLGDIGNMFAHLTNTSINKHSPNYIVDKERVGPGCKWTLAQLRSYLRQINVDDRLIFSRIVNVVLLTLFTQVDLAPKSYNCFELYGFDIMVDENFKPWLLEVNFSPSLTSDCQVDLIVKKPMLHDLIDILQFTEQDKQLSDNQPAHLTRSTGRTIPPRYNIFDKNVPPRKKLYAGYPLKVASAPDRLKKDHYGSKSSSIRSESPADSTPGLTRRKLPSESNIHDVEKRRRKKKKPPHWSANPLNKRSSLNQISPNPQSYTKPWERPRPRVRHSGHPRAPPVYSSRVGDFFLAFPFNDVTKKYSEGKLDVKVVIQECQKL</sequence>
<dbReference type="GO" id="GO:0070740">
    <property type="term" value="F:tubulin-glutamic acid ligase activity"/>
    <property type="evidence" value="ECO:0007669"/>
    <property type="project" value="TreeGrafter"/>
</dbReference>
<dbReference type="SUPFAM" id="SSF56059">
    <property type="entry name" value="Glutathione synthetase ATP-binding domain-like"/>
    <property type="match status" value="1"/>
</dbReference>
<dbReference type="PANTHER" id="PTHR12241:SF118">
    <property type="entry name" value="TUBULIN POLYGLUTAMYLASE TTLL2-RELATED"/>
    <property type="match status" value="1"/>
</dbReference>
<organism evidence="5">
    <name type="scientific">Capitella teleta</name>
    <name type="common">Polychaete worm</name>
    <dbReference type="NCBI Taxonomy" id="283909"/>
    <lineage>
        <taxon>Eukaryota</taxon>
        <taxon>Metazoa</taxon>
        <taxon>Spiralia</taxon>
        <taxon>Lophotrochozoa</taxon>
        <taxon>Annelida</taxon>
        <taxon>Polychaeta</taxon>
        <taxon>Sedentaria</taxon>
        <taxon>Scolecida</taxon>
        <taxon>Capitellidae</taxon>
        <taxon>Capitella</taxon>
    </lineage>
</organism>
<dbReference type="OMA" id="GLDAHDC"/>